<gene>
    <name evidence="1" type="ORF">TrLO_g12618</name>
</gene>
<dbReference type="EMBL" id="BRXW01000849">
    <property type="protein sequence ID" value="GMH77919.1"/>
    <property type="molecule type" value="Genomic_DNA"/>
</dbReference>
<keyword evidence="2" id="KW-1185">Reference proteome</keyword>
<dbReference type="OrthoDB" id="21204at2759"/>
<protein>
    <submittedName>
        <fullName evidence="1">Uncharacterized protein</fullName>
    </submittedName>
</protein>
<proteinExistence type="predicted"/>
<organism evidence="1 2">
    <name type="scientific">Triparma laevis f. longispina</name>
    <dbReference type="NCBI Taxonomy" id="1714387"/>
    <lineage>
        <taxon>Eukaryota</taxon>
        <taxon>Sar</taxon>
        <taxon>Stramenopiles</taxon>
        <taxon>Ochrophyta</taxon>
        <taxon>Bolidophyceae</taxon>
        <taxon>Parmales</taxon>
        <taxon>Triparmaceae</taxon>
        <taxon>Triparma</taxon>
    </lineage>
</organism>
<evidence type="ECO:0000313" key="2">
    <source>
        <dbReference type="Proteomes" id="UP001165122"/>
    </source>
</evidence>
<reference evidence="2" key="1">
    <citation type="journal article" date="2023" name="Commun. Biol.">
        <title>Genome analysis of Parmales, the sister group of diatoms, reveals the evolutionary specialization of diatoms from phago-mixotrophs to photoautotrophs.</title>
        <authorList>
            <person name="Ban H."/>
            <person name="Sato S."/>
            <person name="Yoshikawa S."/>
            <person name="Yamada K."/>
            <person name="Nakamura Y."/>
            <person name="Ichinomiya M."/>
            <person name="Sato N."/>
            <person name="Blanc-Mathieu R."/>
            <person name="Endo H."/>
            <person name="Kuwata A."/>
            <person name="Ogata H."/>
        </authorList>
    </citation>
    <scope>NUCLEOTIDE SEQUENCE [LARGE SCALE GENOMIC DNA]</scope>
    <source>
        <strain evidence="2">NIES 3700</strain>
    </source>
</reference>
<name>A0A9W7B0V8_9STRA</name>
<sequence>MRRTPQFAPAYFPPHTFGAQKPLPNVTLLESMTVDLTGQDSLPDGLSTLQGVLAVARREAEQGAFTLRQLCNPAIIDELKASTGRLRGAHPAAMVRHSLRELRLMGAVDYHDGVRSRYVLANAFLL</sequence>
<evidence type="ECO:0000313" key="1">
    <source>
        <dbReference type="EMBL" id="GMH77919.1"/>
    </source>
</evidence>
<dbReference type="AlphaFoldDB" id="A0A9W7B0V8"/>
<dbReference type="Proteomes" id="UP001165122">
    <property type="component" value="Unassembled WGS sequence"/>
</dbReference>
<comment type="caution">
    <text evidence="1">The sequence shown here is derived from an EMBL/GenBank/DDBJ whole genome shotgun (WGS) entry which is preliminary data.</text>
</comment>
<accession>A0A9W7B0V8</accession>